<keyword evidence="15" id="KW-1185">Reference proteome</keyword>
<dbReference type="Gene3D" id="1.10.287.2900">
    <property type="match status" value="1"/>
</dbReference>
<keyword evidence="9" id="KW-1015">Disulfide bond</keyword>
<keyword evidence="10" id="KW-0676">Redox-active center</keyword>
<proteinExistence type="predicted"/>
<evidence type="ECO:0000256" key="1">
    <source>
        <dbReference type="ARBA" id="ARBA00001973"/>
    </source>
</evidence>
<evidence type="ECO:0000256" key="4">
    <source>
        <dbReference type="ARBA" id="ARBA00022448"/>
    </source>
</evidence>
<dbReference type="GO" id="GO:0015035">
    <property type="term" value="F:protein-disulfide reductase activity"/>
    <property type="evidence" value="ECO:0007669"/>
    <property type="project" value="InterPro"/>
</dbReference>
<dbReference type="OMA" id="CFKRYPE"/>
<feature type="compositionally biased region" description="Basic and acidic residues" evidence="12">
    <location>
        <begin position="106"/>
        <end position="159"/>
    </location>
</feature>
<dbReference type="GO" id="GO:0005758">
    <property type="term" value="C:mitochondrial intermembrane space"/>
    <property type="evidence" value="ECO:0007669"/>
    <property type="project" value="TreeGrafter"/>
</dbReference>
<evidence type="ECO:0000259" key="13">
    <source>
        <dbReference type="Pfam" id="PF06747"/>
    </source>
</evidence>
<accession>M3IJY2</accession>
<evidence type="ECO:0000256" key="3">
    <source>
        <dbReference type="ARBA" id="ARBA00013714"/>
    </source>
</evidence>
<evidence type="ECO:0000256" key="2">
    <source>
        <dbReference type="ARBA" id="ARBA00004164"/>
    </source>
</evidence>
<reference evidence="14 15" key="1">
    <citation type="submission" date="2013-02" db="EMBL/GenBank/DDBJ databases">
        <title>Genome sequence of Candida maltosa Xu316, a potential industrial strain for xylitol and ethanol production.</title>
        <authorList>
            <person name="Yu J."/>
            <person name="Wang Q."/>
            <person name="Geng X."/>
            <person name="Bao W."/>
            <person name="He P."/>
            <person name="Cai J."/>
        </authorList>
    </citation>
    <scope>NUCLEOTIDE SEQUENCE [LARGE SCALE GENOMIC DNA]</scope>
    <source>
        <strain evidence="15">Xu316</strain>
    </source>
</reference>
<keyword evidence="6" id="KW-0560">Oxidoreductase</keyword>
<evidence type="ECO:0000256" key="7">
    <source>
        <dbReference type="ARBA" id="ARBA00023010"/>
    </source>
</evidence>
<name>M3IJY2_CANMX</name>
<evidence type="ECO:0000256" key="8">
    <source>
        <dbReference type="ARBA" id="ARBA00023128"/>
    </source>
</evidence>
<keyword evidence="7" id="KW-0811">Translocation</keyword>
<dbReference type="PANTHER" id="PTHR21622">
    <property type="entry name" value="COILED-COIL-HELIX-COILED-COIL-HELIX DOMAIN CONTAINING 4"/>
    <property type="match status" value="1"/>
</dbReference>
<dbReference type="InterPro" id="IPR039289">
    <property type="entry name" value="CHCHD4"/>
</dbReference>
<dbReference type="HOGENOM" id="CLU_054990_1_0_1"/>
<evidence type="ECO:0000256" key="5">
    <source>
        <dbReference type="ARBA" id="ARBA00022927"/>
    </source>
</evidence>
<evidence type="ECO:0000256" key="6">
    <source>
        <dbReference type="ARBA" id="ARBA00023002"/>
    </source>
</evidence>
<dbReference type="PROSITE" id="PS51808">
    <property type="entry name" value="CHCH"/>
    <property type="match status" value="1"/>
</dbReference>
<sequence length="273" mass="31100">MFRLISRSSLRQSVRITRQYSTNRLNANTTPNSRYLIGVLVPAFIAYGYLFQSTQKDLIENSSAADHIREEFAEGDALAREADERLETYQSKLQREDEDKTIKKDEAQAVKKAEEEEKVKSNVQEDQKDDVTKVDDKDKSIGGEKKEQPEGEGEGEPKQEAAFNPETGEINWDCPCLGGMAHGPCGEEFKEAFSCFVFSETEPKGIDCIKKFENMRSCFKRYPEHYKDELYDDSEEEQSTETVEHIVLESTEPAVEQIEEGIEQGKVKPTKTN</sequence>
<protein>
    <recommendedName>
        <fullName evidence="3">Mitochondrial intermembrane space import and assembly protein 40</fullName>
    </recommendedName>
    <alternativeName>
        <fullName evidence="11">Mitochondrial import inner membrane translocase TIM40</fullName>
    </alternativeName>
</protein>
<organism evidence="14 15">
    <name type="scientific">Candida maltosa (strain Xu316)</name>
    <name type="common">Yeast</name>
    <dbReference type="NCBI Taxonomy" id="1245528"/>
    <lineage>
        <taxon>Eukaryota</taxon>
        <taxon>Fungi</taxon>
        <taxon>Dikarya</taxon>
        <taxon>Ascomycota</taxon>
        <taxon>Saccharomycotina</taxon>
        <taxon>Pichiomycetes</taxon>
        <taxon>Debaryomycetaceae</taxon>
        <taxon>Candida/Lodderomyces clade</taxon>
        <taxon>Candida</taxon>
    </lineage>
</organism>
<evidence type="ECO:0000256" key="11">
    <source>
        <dbReference type="ARBA" id="ARBA00033150"/>
    </source>
</evidence>
<evidence type="ECO:0000256" key="10">
    <source>
        <dbReference type="ARBA" id="ARBA00023284"/>
    </source>
</evidence>
<comment type="subcellular location">
    <subcellularLocation>
        <location evidence="2">Mitochondrion inner membrane</location>
        <topology evidence="2">Single-pass type II membrane protein</topology>
        <orientation evidence="2">Intermembrane side</orientation>
    </subcellularLocation>
</comment>
<dbReference type="Proteomes" id="UP000011777">
    <property type="component" value="Unassembled WGS sequence"/>
</dbReference>
<keyword evidence="8" id="KW-0496">Mitochondrion</keyword>
<evidence type="ECO:0000313" key="14">
    <source>
        <dbReference type="EMBL" id="EMG46696.1"/>
    </source>
</evidence>
<evidence type="ECO:0000256" key="9">
    <source>
        <dbReference type="ARBA" id="ARBA00023157"/>
    </source>
</evidence>
<dbReference type="InterPro" id="IPR010625">
    <property type="entry name" value="CHCH"/>
</dbReference>
<gene>
    <name evidence="14" type="ORF">G210_3046</name>
</gene>
<comment type="caution">
    <text evidence="14">The sequence shown here is derived from an EMBL/GenBank/DDBJ whole genome shotgun (WGS) entry which is preliminary data.</text>
</comment>
<feature type="region of interest" description="Disordered" evidence="12">
    <location>
        <begin position="106"/>
        <end position="165"/>
    </location>
</feature>
<dbReference type="EMBL" id="AOGT01001909">
    <property type="protein sequence ID" value="EMG46696.1"/>
    <property type="molecule type" value="Genomic_DNA"/>
</dbReference>
<dbReference type="eggNOG" id="KOG4149">
    <property type="taxonomic scope" value="Eukaryota"/>
</dbReference>
<dbReference type="PANTHER" id="PTHR21622:SF0">
    <property type="entry name" value="COILED-COIL-HELIX-COILED-COIL-HELIX DOMAIN CONTAINING 4"/>
    <property type="match status" value="1"/>
</dbReference>
<dbReference type="Pfam" id="PF06747">
    <property type="entry name" value="CHCH"/>
    <property type="match status" value="1"/>
</dbReference>
<evidence type="ECO:0000256" key="12">
    <source>
        <dbReference type="SAM" id="MobiDB-lite"/>
    </source>
</evidence>
<dbReference type="GO" id="GO:0005743">
    <property type="term" value="C:mitochondrial inner membrane"/>
    <property type="evidence" value="ECO:0007669"/>
    <property type="project" value="UniProtKB-SubCell"/>
</dbReference>
<dbReference type="AlphaFoldDB" id="M3IJY2"/>
<dbReference type="GO" id="GO:0045041">
    <property type="term" value="P:protein import into mitochondrial intermembrane space"/>
    <property type="evidence" value="ECO:0007669"/>
    <property type="project" value="InterPro"/>
</dbReference>
<keyword evidence="5" id="KW-0653">Protein transport</keyword>
<dbReference type="STRING" id="1245528.M3IJY2"/>
<feature type="domain" description="CHCH" evidence="13">
    <location>
        <begin position="185"/>
        <end position="221"/>
    </location>
</feature>
<evidence type="ECO:0000313" key="15">
    <source>
        <dbReference type="Proteomes" id="UP000011777"/>
    </source>
</evidence>
<comment type="cofactor">
    <cofactor evidence="1">
        <name>Cu(2+)</name>
        <dbReference type="ChEBI" id="CHEBI:29036"/>
    </cofactor>
</comment>
<keyword evidence="4" id="KW-0813">Transport</keyword>
<dbReference type="OrthoDB" id="7481291at2759"/>
<feature type="region of interest" description="Disordered" evidence="12">
    <location>
        <begin position="249"/>
        <end position="273"/>
    </location>
</feature>